<evidence type="ECO:0000313" key="8">
    <source>
        <dbReference type="EMBL" id="ACI59515.1"/>
    </source>
</evidence>
<dbReference type="InterPro" id="IPR042099">
    <property type="entry name" value="ANL_N_sf"/>
</dbReference>
<accession>A0ABF7QZ89</accession>
<dbReference type="EMBL" id="CP001195">
    <property type="protein sequence ID" value="ACI59515.1"/>
    <property type="molecule type" value="Genomic_DNA"/>
</dbReference>
<dbReference type="PANTHER" id="PTHR43605:SF10">
    <property type="entry name" value="ACYL-COA SYNTHETASE MEDIUM CHAIN FAMILY MEMBER 3"/>
    <property type="match status" value="1"/>
</dbReference>
<feature type="domain" description="AMP-dependent synthetase/ligase" evidence="6">
    <location>
        <begin position="33"/>
        <end position="385"/>
    </location>
</feature>
<keyword evidence="8" id="KW-0614">Plasmid</keyword>
<organism evidence="8 9">
    <name type="scientific">Rhizobium leguminosarum bv. trifolii (strain WSM2304)</name>
    <dbReference type="NCBI Taxonomy" id="395492"/>
    <lineage>
        <taxon>Bacteria</taxon>
        <taxon>Pseudomonadati</taxon>
        <taxon>Pseudomonadota</taxon>
        <taxon>Alphaproteobacteria</taxon>
        <taxon>Hyphomicrobiales</taxon>
        <taxon>Rhizobiaceae</taxon>
        <taxon>Rhizobium/Agrobacterium group</taxon>
        <taxon>Rhizobium</taxon>
    </lineage>
</organism>
<dbReference type="Pfam" id="PF00501">
    <property type="entry name" value="AMP-binding"/>
    <property type="match status" value="1"/>
</dbReference>
<dbReference type="InterPro" id="IPR045851">
    <property type="entry name" value="AMP-bd_C_sf"/>
</dbReference>
<evidence type="ECO:0000313" key="9">
    <source>
        <dbReference type="Proteomes" id="UP000008330"/>
    </source>
</evidence>
<keyword evidence="4" id="KW-0067">ATP-binding</keyword>
<evidence type="ECO:0000256" key="4">
    <source>
        <dbReference type="ARBA" id="ARBA00022840"/>
    </source>
</evidence>
<evidence type="ECO:0000256" key="1">
    <source>
        <dbReference type="ARBA" id="ARBA00006432"/>
    </source>
</evidence>
<dbReference type="GO" id="GO:0016878">
    <property type="term" value="F:acid-thiol ligase activity"/>
    <property type="evidence" value="ECO:0007669"/>
    <property type="project" value="UniProtKB-ARBA"/>
</dbReference>
<gene>
    <name evidence="8" type="ordered locus">Rleg2_6131</name>
</gene>
<keyword evidence="2 8" id="KW-0436">Ligase</keyword>
<name>A0ABF7QZ89_RHILW</name>
<sequence length="557" mass="59767">MNAQSVYAAVRVEELVATYGGKDLNVAAQLCDRHPADAIAHTIIREDLSASILTYGELRVESEKLADSFLKLGIERGDRIATLMGKSRAYLVTLLAIYRIGAVHVPLFTAFAPPAIQFRVDSCKPKLVACDASQKAKLKTVEAESSSLSWQIMTTGEADEGELSFDKLAAEGRTGTPSVAVGSDGAFIQIYTSGTTGKPKGVVVPAKALAAFHAYAEFALGLRPDDVFWNSADPGWGYGLYFGVLATFCTGTPSILLCAGFSPELTLEVLSRFKVTNFTAAPTVYRSLLATGLVPPSTNLRCASSAGEPLTPEVNAWSVDALGVLVHDHFGQTEAGMLVNNHHHPELKHPLKTGSMGLAMPGWTPVILRLDQDAVAPAGEVGRLAFEISESPFAWFTGYVDEPVKSAEKFAGDGRWYLTGDMAKMEEDGYIYFSSRDDDIIIMAGYRIGPFEVESVLATHPAVAESAVIAVPDAVRGEVLEAAVVLSAGRKPDEALVKELQAHVKKGFAAHAYPRRIHFVESLPKTPSGKIQRFVVRQQARDGTLATLSIRGAVDAN</sequence>
<evidence type="ECO:0000256" key="5">
    <source>
        <dbReference type="SAM" id="Phobius"/>
    </source>
</evidence>
<dbReference type="Proteomes" id="UP000008330">
    <property type="component" value="Plasmid pRLG203"/>
</dbReference>
<dbReference type="KEGG" id="rlt:Rleg2_6131"/>
<proteinExistence type="inferred from homology"/>
<dbReference type="Gene3D" id="3.40.50.12780">
    <property type="entry name" value="N-terminal domain of ligase-like"/>
    <property type="match status" value="1"/>
</dbReference>
<evidence type="ECO:0000256" key="3">
    <source>
        <dbReference type="ARBA" id="ARBA00022741"/>
    </source>
</evidence>
<keyword evidence="9" id="KW-1185">Reference proteome</keyword>
<dbReference type="Pfam" id="PF13193">
    <property type="entry name" value="AMP-binding_C"/>
    <property type="match status" value="1"/>
</dbReference>
<dbReference type="InterPro" id="IPR051087">
    <property type="entry name" value="Mitochondrial_ACSM"/>
</dbReference>
<dbReference type="InterPro" id="IPR025110">
    <property type="entry name" value="AMP-bd_C"/>
</dbReference>
<feature type="transmembrane region" description="Helical" evidence="5">
    <location>
        <begin position="89"/>
        <end position="112"/>
    </location>
</feature>
<feature type="domain" description="AMP-binding enzyme C-terminal" evidence="7">
    <location>
        <begin position="452"/>
        <end position="530"/>
    </location>
</feature>
<protein>
    <submittedName>
        <fullName evidence="8">AMP-dependent synthetase and ligase</fullName>
    </submittedName>
</protein>
<keyword evidence="5" id="KW-0472">Membrane</keyword>
<dbReference type="InterPro" id="IPR000873">
    <property type="entry name" value="AMP-dep_synth/lig_dom"/>
</dbReference>
<comment type="similarity">
    <text evidence="1">Belongs to the ATP-dependent AMP-binding enzyme family.</text>
</comment>
<keyword evidence="5" id="KW-0812">Transmembrane</keyword>
<reference evidence="8 9" key="1">
    <citation type="journal article" date="2010" name="Stand. Genomic Sci.">
        <title>Complete genome sequence of Rhizobium leguminosarum bv trifolii strain WSM2304, an effective microsymbiont of the South American clover Trifolium polymorphum.</title>
        <authorList>
            <person name="Reeve W."/>
            <person name="O'Hara G."/>
            <person name="Chain P."/>
            <person name="Ardley J."/>
            <person name="Brau L."/>
            <person name="Nandesena K."/>
            <person name="Tiwari R."/>
            <person name="Malfatti S."/>
            <person name="Kiss H."/>
            <person name="Lapidus A."/>
            <person name="Copeland A."/>
            <person name="Nolan M."/>
            <person name="Land M."/>
            <person name="Ivanova N."/>
            <person name="Mavromatis K."/>
            <person name="Markowitz V."/>
            <person name="Kyrpides N."/>
            <person name="Melino V."/>
            <person name="Denton M."/>
            <person name="Yates R."/>
            <person name="Howieson J."/>
        </authorList>
    </citation>
    <scope>NUCLEOTIDE SEQUENCE [LARGE SCALE GENOMIC DNA]</scope>
    <source>
        <strain evidence="8 9">WSM2304</strain>
    </source>
</reference>
<dbReference type="GO" id="GO:0016405">
    <property type="term" value="F:CoA-ligase activity"/>
    <property type="evidence" value="ECO:0007669"/>
    <property type="project" value="UniProtKB-ARBA"/>
</dbReference>
<keyword evidence="3" id="KW-0547">Nucleotide-binding</keyword>
<dbReference type="SUPFAM" id="SSF56801">
    <property type="entry name" value="Acetyl-CoA synthetase-like"/>
    <property type="match status" value="1"/>
</dbReference>
<dbReference type="AlphaFoldDB" id="A0ABF7QZ89"/>
<evidence type="ECO:0000259" key="6">
    <source>
        <dbReference type="Pfam" id="PF00501"/>
    </source>
</evidence>
<evidence type="ECO:0000256" key="2">
    <source>
        <dbReference type="ARBA" id="ARBA00022598"/>
    </source>
</evidence>
<keyword evidence="5" id="KW-1133">Transmembrane helix</keyword>
<dbReference type="PANTHER" id="PTHR43605">
    <property type="entry name" value="ACYL-COENZYME A SYNTHETASE"/>
    <property type="match status" value="1"/>
</dbReference>
<dbReference type="RefSeq" id="WP_012559782.1">
    <property type="nucleotide sequence ID" value="NC_011370.1"/>
</dbReference>
<dbReference type="Gene3D" id="3.30.300.30">
    <property type="match status" value="1"/>
</dbReference>
<dbReference type="GO" id="GO:0005524">
    <property type="term" value="F:ATP binding"/>
    <property type="evidence" value="ECO:0007669"/>
    <property type="project" value="UniProtKB-KW"/>
</dbReference>
<dbReference type="FunFam" id="3.30.300.30:FF:000005">
    <property type="entry name" value="Acyl-coenzyme A synthetase ACSM5, mitochondrial"/>
    <property type="match status" value="1"/>
</dbReference>
<evidence type="ECO:0000259" key="7">
    <source>
        <dbReference type="Pfam" id="PF13193"/>
    </source>
</evidence>
<geneLocation type="plasmid" evidence="8 9">
    <name>pRLG203</name>
</geneLocation>